<keyword evidence="2" id="KW-1185">Reference proteome</keyword>
<proteinExistence type="predicted"/>
<protein>
    <recommendedName>
        <fullName evidence="3">Adenylyl-sulfate kinase</fullName>
    </recommendedName>
</protein>
<evidence type="ECO:0000313" key="1">
    <source>
        <dbReference type="EMBL" id="GIG21415.1"/>
    </source>
</evidence>
<dbReference type="SUPFAM" id="SSF52540">
    <property type="entry name" value="P-loop containing nucleoside triphosphate hydrolases"/>
    <property type="match status" value="1"/>
</dbReference>
<name>A0A919P2D7_9CELL</name>
<accession>A0A919P2D7</accession>
<comment type="caution">
    <text evidence="1">The sequence shown here is derived from an EMBL/GenBank/DDBJ whole genome shotgun (WGS) entry which is preliminary data.</text>
</comment>
<organism evidence="1 2">
    <name type="scientific">Cellulomonas chitinilytica</name>
    <dbReference type="NCBI Taxonomy" id="398759"/>
    <lineage>
        <taxon>Bacteria</taxon>
        <taxon>Bacillati</taxon>
        <taxon>Actinomycetota</taxon>
        <taxon>Actinomycetes</taxon>
        <taxon>Micrococcales</taxon>
        <taxon>Cellulomonadaceae</taxon>
        <taxon>Cellulomonas</taxon>
    </lineage>
</organism>
<dbReference type="EMBL" id="BONK01000006">
    <property type="protein sequence ID" value="GIG21415.1"/>
    <property type="molecule type" value="Genomic_DNA"/>
</dbReference>
<dbReference type="Pfam" id="PF13238">
    <property type="entry name" value="AAA_18"/>
    <property type="match status" value="1"/>
</dbReference>
<evidence type="ECO:0000313" key="2">
    <source>
        <dbReference type="Proteomes" id="UP000632740"/>
    </source>
</evidence>
<dbReference type="Gene3D" id="3.40.50.300">
    <property type="entry name" value="P-loop containing nucleotide triphosphate hydrolases"/>
    <property type="match status" value="1"/>
</dbReference>
<dbReference type="InterPro" id="IPR027417">
    <property type="entry name" value="P-loop_NTPase"/>
</dbReference>
<evidence type="ECO:0008006" key="3">
    <source>
        <dbReference type="Google" id="ProtNLM"/>
    </source>
</evidence>
<sequence>MDVVVLSGTVGAGKTTVAGALRRELVAQGHVAAELDVDGVARQAPAPPADPFNERLVVAHLRALRSRWERAGVDVLVLPRVVETVAQRDAYADAVGRPVRVVRIDAPASTRRRRLVARHDAGPDRDWHLARTDSLAAILAVAAVEDVVVVNDRRPPSAVATEILAALGWSQRCTTVGP</sequence>
<dbReference type="Proteomes" id="UP000632740">
    <property type="component" value="Unassembled WGS sequence"/>
</dbReference>
<gene>
    <name evidence="1" type="ORF">Cch01nite_21390</name>
</gene>
<reference evidence="1" key="1">
    <citation type="submission" date="2021-01" db="EMBL/GenBank/DDBJ databases">
        <title>Whole genome shotgun sequence of Cellulomonas chitinilytica NBRC 110799.</title>
        <authorList>
            <person name="Komaki H."/>
            <person name="Tamura T."/>
        </authorList>
    </citation>
    <scope>NUCLEOTIDE SEQUENCE</scope>
    <source>
        <strain evidence="1">NBRC 110799</strain>
    </source>
</reference>
<dbReference type="AlphaFoldDB" id="A0A919P2D7"/>